<keyword evidence="3 7" id="KW-0812">Transmembrane</keyword>
<accession>A0A5N5G310</accession>
<comment type="similarity">
    <text evidence="2">Belongs to the TMCO4 family.</text>
</comment>
<proteinExistence type="inferred from homology"/>
<dbReference type="InterPro" id="IPR007941">
    <property type="entry name" value="DUF726"/>
</dbReference>
<evidence type="ECO:0000256" key="1">
    <source>
        <dbReference type="ARBA" id="ARBA00004141"/>
    </source>
</evidence>
<dbReference type="InterPro" id="IPR029058">
    <property type="entry name" value="AB_hydrolase_fold"/>
</dbReference>
<evidence type="ECO:0000256" key="3">
    <source>
        <dbReference type="ARBA" id="ARBA00022692"/>
    </source>
</evidence>
<dbReference type="OrthoDB" id="277931at2759"/>
<dbReference type="PANTHER" id="PTHR17920">
    <property type="entry name" value="TRANSMEMBRANE AND COILED-COIL DOMAIN-CONTAINING PROTEIN 4 TMCO4"/>
    <property type="match status" value="1"/>
</dbReference>
<keyword evidence="4 7" id="KW-1133">Transmembrane helix</keyword>
<evidence type="ECO:0000256" key="4">
    <source>
        <dbReference type="ARBA" id="ARBA00022989"/>
    </source>
</evidence>
<comment type="subcellular location">
    <subcellularLocation>
        <location evidence="1">Membrane</location>
        <topology evidence="1">Multi-pass membrane protein</topology>
    </subcellularLocation>
</comment>
<feature type="transmembrane region" description="Helical" evidence="7">
    <location>
        <begin position="525"/>
        <end position="547"/>
    </location>
</feature>
<name>A0A5N5G310_9ROSA</name>
<reference evidence="8 10" key="1">
    <citation type="submission" date="2019-09" db="EMBL/GenBank/DDBJ databases">
        <authorList>
            <person name="Ou C."/>
        </authorList>
    </citation>
    <scope>NUCLEOTIDE SEQUENCE [LARGE SCALE GENOMIC DNA]</scope>
    <source>
        <strain evidence="8">S2</strain>
        <tissue evidence="8">Leaf</tissue>
    </source>
</reference>
<protein>
    <submittedName>
        <fullName evidence="8">Transmembrane and coiled-coil domain-containing protein 4-like</fullName>
    </submittedName>
</protein>
<dbReference type="Pfam" id="PF05277">
    <property type="entry name" value="DUF726"/>
    <property type="match status" value="1"/>
</dbReference>
<evidence type="ECO:0000256" key="2">
    <source>
        <dbReference type="ARBA" id="ARBA00009824"/>
    </source>
</evidence>
<dbReference type="SUPFAM" id="SSF53474">
    <property type="entry name" value="alpha/beta-Hydrolases"/>
    <property type="match status" value="1"/>
</dbReference>
<evidence type="ECO:0000313" key="10">
    <source>
        <dbReference type="Proteomes" id="UP000327157"/>
    </source>
</evidence>
<keyword evidence="5 7" id="KW-0472">Membrane</keyword>
<sequence>MAPPSYLTPTQRYAAGALFAFALHQAQIHQTRPLRLSSQEEESTEERTSSVSSADSVSDDPDLWVHENSGLLPPVFRFLEIDSAAWSGLQESAATSPASHHVGAFLRLLAEEGGRDGKDASENSDQELALSKGIDAMASSMEKDHESSQSKMEKHREYENECREKFSTTEVKENIEAADGKLGTSQEKGSTAVVKHKREEVDEHLEKLMEKCSTADVKQKIEEVDSQLENLHGTGGSLVRVKDAVASTSDIREKTIGELTMLSYERKVTVLYELLTACLADKREEKKKSTRRRKGYDARHRVALRLLATWLDVKWIKMEAIETMVACSAMALVKQEEEKEGTQSPKDKWAKWKRGGIIGAAAITGGALLTITGGLAAPAIAAGLGALAPTLGTIIPVIGASGFAAAATAAGSVAGSVVVAASFGAAGAGLTGSKMARRTGGVDQFEFKAIGENHNQGRLAVEILVSGFVFDEEDFTKPWEGHDDNLERYAVLWESKNLIAVSTAIQDWLTSTIAMGLMKQGAMMTVLGTLVTAFAWPATLLAATAFIDSKWAIAVDRSDKAGKLLAEVLLKGIHGNRPVTLVGFSLGARAIFKCLQCLAETEHHAELVERVVLLGAPISIADEKWEAARKMVAGRFVNAYSTNDWMLGVAFRASLLSRGLAGIQPINVQGIENVDVTDIIDSHSSYLWSTKQILELVELEGYYPVQRSMICIK</sequence>
<dbReference type="Proteomes" id="UP000327157">
    <property type="component" value="Chromosome 15"/>
</dbReference>
<dbReference type="EMBL" id="SMOL01000401">
    <property type="protein sequence ID" value="KAB2618135.1"/>
    <property type="molecule type" value="Genomic_DNA"/>
</dbReference>
<dbReference type="Gene3D" id="3.40.50.1820">
    <property type="entry name" value="alpha/beta hydrolase"/>
    <property type="match status" value="1"/>
</dbReference>
<gene>
    <name evidence="9" type="ORF">D8674_014004</name>
    <name evidence="8" type="ORF">D8674_042624</name>
</gene>
<evidence type="ECO:0000256" key="7">
    <source>
        <dbReference type="SAM" id="Phobius"/>
    </source>
</evidence>
<dbReference type="EMBL" id="SMOL01000516">
    <property type="protein sequence ID" value="KAB2609779.1"/>
    <property type="molecule type" value="Genomic_DNA"/>
</dbReference>
<keyword evidence="10" id="KW-1185">Reference proteome</keyword>
<evidence type="ECO:0000313" key="8">
    <source>
        <dbReference type="EMBL" id="KAB2609779.1"/>
    </source>
</evidence>
<dbReference type="PANTHER" id="PTHR17920:SF3">
    <property type="entry name" value="TRANSMEMBRANE AND COILED-COIL DOMAIN-CONTAINING PROTEIN 4"/>
    <property type="match status" value="1"/>
</dbReference>
<evidence type="ECO:0000256" key="5">
    <source>
        <dbReference type="ARBA" id="ARBA00023136"/>
    </source>
</evidence>
<comment type="caution">
    <text evidence="8">The sequence shown here is derived from an EMBL/GenBank/DDBJ whole genome shotgun (WGS) entry which is preliminary data.</text>
</comment>
<feature type="compositionally biased region" description="Basic and acidic residues" evidence="6">
    <location>
        <begin position="141"/>
        <end position="179"/>
    </location>
</feature>
<feature type="transmembrane region" description="Helical" evidence="7">
    <location>
        <begin position="402"/>
        <end position="428"/>
    </location>
</feature>
<feature type="region of interest" description="Disordered" evidence="6">
    <location>
        <begin position="32"/>
        <end position="60"/>
    </location>
</feature>
<organism evidence="8 10">
    <name type="scientific">Pyrus ussuriensis x Pyrus communis</name>
    <dbReference type="NCBI Taxonomy" id="2448454"/>
    <lineage>
        <taxon>Eukaryota</taxon>
        <taxon>Viridiplantae</taxon>
        <taxon>Streptophyta</taxon>
        <taxon>Embryophyta</taxon>
        <taxon>Tracheophyta</taxon>
        <taxon>Spermatophyta</taxon>
        <taxon>Magnoliopsida</taxon>
        <taxon>eudicotyledons</taxon>
        <taxon>Gunneridae</taxon>
        <taxon>Pentapetalae</taxon>
        <taxon>rosids</taxon>
        <taxon>fabids</taxon>
        <taxon>Rosales</taxon>
        <taxon>Rosaceae</taxon>
        <taxon>Amygdaloideae</taxon>
        <taxon>Maleae</taxon>
        <taxon>Pyrus</taxon>
    </lineage>
</organism>
<feature type="region of interest" description="Disordered" evidence="6">
    <location>
        <begin position="139"/>
        <end position="195"/>
    </location>
</feature>
<evidence type="ECO:0000256" key="6">
    <source>
        <dbReference type="SAM" id="MobiDB-lite"/>
    </source>
</evidence>
<dbReference type="GO" id="GO:0016020">
    <property type="term" value="C:membrane"/>
    <property type="evidence" value="ECO:0007669"/>
    <property type="project" value="UniProtKB-SubCell"/>
</dbReference>
<dbReference type="AlphaFoldDB" id="A0A5N5G310"/>
<evidence type="ECO:0000313" key="9">
    <source>
        <dbReference type="EMBL" id="KAB2618135.1"/>
    </source>
</evidence>
<reference evidence="8 10" key="2">
    <citation type="submission" date="2019-11" db="EMBL/GenBank/DDBJ databases">
        <title>A de novo genome assembly of a pear dwarfing rootstock.</title>
        <authorList>
            <person name="Wang F."/>
            <person name="Wang J."/>
            <person name="Li S."/>
            <person name="Zhang Y."/>
            <person name="Fang M."/>
            <person name="Ma L."/>
            <person name="Zhao Y."/>
            <person name="Jiang S."/>
        </authorList>
    </citation>
    <scope>NUCLEOTIDE SEQUENCE [LARGE SCALE GENOMIC DNA]</scope>
    <source>
        <strain evidence="8">S2</strain>
        <tissue evidence="8">Leaf</tissue>
    </source>
</reference>
<feature type="transmembrane region" description="Helical" evidence="7">
    <location>
        <begin position="356"/>
        <end position="382"/>
    </location>
</feature>